<evidence type="ECO:0000256" key="1">
    <source>
        <dbReference type="SAM" id="MobiDB-lite"/>
    </source>
</evidence>
<dbReference type="EMBL" id="FNJD01000039">
    <property type="protein sequence ID" value="SDP76595.1"/>
    <property type="molecule type" value="Genomic_DNA"/>
</dbReference>
<gene>
    <name evidence="2" type="ORF">SAMN04488512_1395</name>
</gene>
<keyword evidence="3" id="KW-1185">Reference proteome</keyword>
<protein>
    <submittedName>
        <fullName evidence="2">Uncharacterized protein</fullName>
    </submittedName>
</protein>
<organism evidence="2 3">
    <name type="scientific">Sulfitobacter litoralis</name>
    <dbReference type="NCBI Taxonomy" id="335975"/>
    <lineage>
        <taxon>Bacteria</taxon>
        <taxon>Pseudomonadati</taxon>
        <taxon>Pseudomonadota</taxon>
        <taxon>Alphaproteobacteria</taxon>
        <taxon>Rhodobacterales</taxon>
        <taxon>Roseobacteraceae</taxon>
        <taxon>Sulfitobacter</taxon>
    </lineage>
</organism>
<evidence type="ECO:0000313" key="2">
    <source>
        <dbReference type="EMBL" id="SDP76595.1"/>
    </source>
</evidence>
<comment type="caution">
    <text evidence="2">The sequence shown here is derived from an EMBL/GenBank/DDBJ whole genome shotgun (WGS) entry which is preliminary data.</text>
</comment>
<reference evidence="2 3" key="1">
    <citation type="submission" date="2016-10" db="EMBL/GenBank/DDBJ databases">
        <authorList>
            <person name="Varghese N."/>
            <person name="Submissions S."/>
        </authorList>
    </citation>
    <scope>NUCLEOTIDE SEQUENCE [LARGE SCALE GENOMIC DNA]</scope>
    <source>
        <strain evidence="2 3">DSM 17584</strain>
    </source>
</reference>
<accession>A0ABY0SZ56</accession>
<feature type="compositionally biased region" description="Basic and acidic residues" evidence="1">
    <location>
        <begin position="1"/>
        <end position="18"/>
    </location>
</feature>
<name>A0ABY0SZ56_9RHOB</name>
<feature type="region of interest" description="Disordered" evidence="1">
    <location>
        <begin position="1"/>
        <end position="31"/>
    </location>
</feature>
<proteinExistence type="predicted"/>
<sequence length="289" mass="33591">MTRQEKGPDRHDKTDNTSETRPALNDWGIPDWRDEETYGDVKKWTLDRWRWEFFRRREDLRKFFDDRAKAQYRSNQAMKNAPNIASSSFEGLPSEPGFGVSSPDCADLFGYISVPNPRIGNQPSGIIKPLANYQSFKITDGGRIPKDYIYDEGDFNKWYCVPQRQDMSATRKPSITSERKTGLSAVPFRYFPVALKKHELAINFDINKPIDQQVKEAREILISIQLERHGKALQVRRHTKKWLSYLRTLDAREAGASWSEISTLHPESQQTDQTGRDKWNQARSLCFNL</sequence>
<evidence type="ECO:0000313" key="3">
    <source>
        <dbReference type="Proteomes" id="UP000198646"/>
    </source>
</evidence>
<dbReference type="RefSeq" id="WP_093734482.1">
    <property type="nucleotide sequence ID" value="NZ_FNJD01000039.1"/>
</dbReference>
<dbReference type="Proteomes" id="UP000198646">
    <property type="component" value="Unassembled WGS sequence"/>
</dbReference>